<dbReference type="InterPro" id="IPR023296">
    <property type="entry name" value="Glyco_hydro_beta-prop_sf"/>
</dbReference>
<dbReference type="InterPro" id="IPR007184">
    <property type="entry name" value="Mannoside_phosphorylase"/>
</dbReference>
<proteinExistence type="inferred from homology"/>
<keyword evidence="2" id="KW-0808">Transferase</keyword>
<keyword evidence="4" id="KW-0378">Hydrolase</keyword>
<gene>
    <name evidence="4" type="ORF">AVT10_07660</name>
</gene>
<evidence type="ECO:0000256" key="2">
    <source>
        <dbReference type="ARBA" id="ARBA00022679"/>
    </source>
</evidence>
<name>A0ABR5Y8B1_9SPHN</name>
<dbReference type="Proteomes" id="UP000076609">
    <property type="component" value="Unassembled WGS sequence"/>
</dbReference>
<protein>
    <submittedName>
        <fullName evidence="4">Glycosidase</fullName>
    </submittedName>
</protein>
<evidence type="ECO:0000256" key="1">
    <source>
        <dbReference type="ARBA" id="ARBA00022676"/>
    </source>
</evidence>
<keyword evidence="4" id="KW-0326">Glycosidase</keyword>
<dbReference type="Pfam" id="PF04041">
    <property type="entry name" value="Glyco_hydro_130"/>
    <property type="match status" value="1"/>
</dbReference>
<dbReference type="PANTHER" id="PTHR34106">
    <property type="entry name" value="GLYCOSIDASE"/>
    <property type="match status" value="1"/>
</dbReference>
<evidence type="ECO:0000256" key="3">
    <source>
        <dbReference type="ARBA" id="ARBA00024356"/>
    </source>
</evidence>
<organism evidence="4 5">
    <name type="scientific">Sphingomonas hankookensis</name>
    <dbReference type="NCBI Taxonomy" id="563996"/>
    <lineage>
        <taxon>Bacteria</taxon>
        <taxon>Pseudomonadati</taxon>
        <taxon>Pseudomonadota</taxon>
        <taxon>Alphaproteobacteria</taxon>
        <taxon>Sphingomonadales</taxon>
        <taxon>Sphingomonadaceae</taxon>
        <taxon>Sphingomonas</taxon>
    </lineage>
</organism>
<dbReference type="RefSeq" id="WP_066694014.1">
    <property type="nucleotide sequence ID" value="NZ_CP117028.1"/>
</dbReference>
<keyword evidence="1" id="KW-0328">Glycosyltransferase</keyword>
<comment type="similarity">
    <text evidence="3">Belongs to the glycosyl hydrolase 130 family.</text>
</comment>
<dbReference type="SUPFAM" id="SSF75005">
    <property type="entry name" value="Arabinanase/levansucrase/invertase"/>
    <property type="match status" value="1"/>
</dbReference>
<keyword evidence="5" id="KW-1185">Reference proteome</keyword>
<sequence>MLQRSPRNPIVAPETVRPSRPGWRIDGTFNAGVTRYGEETILLVRVAESVIADDPDTVIVPLLEEAGGAWGCTTRSFRRDDPAYDFSDPRMVRSRADPREVFLTSLSHLRLARSSDGATFVVDDAPFLFPANRSERFGCEDARITVIEGRWYINYTAVSDLGIATALAVTDDFVSVERLGIIHAPDNRDVCLFPRRIGGHYWCLHRPAPLHLGTPEIWIAKSPDLLHWGDHRHLCGRSGDGWEAMKIGGGAQMIETDKGWLQIYHGVDAKQRYSLGALLLNRDDPRVIVARLAQPLAEPVEPYEVSGFFDQVVFSCGALVEGDELRVYYGGADRVMALGTVSLGKLWQAMGL</sequence>
<reference evidence="5" key="1">
    <citation type="submission" date="2016-01" db="EMBL/GenBank/DDBJ databases">
        <title>Draft genome of Chromobacterium sp. F49.</title>
        <authorList>
            <person name="Hong K.W."/>
        </authorList>
    </citation>
    <scope>NUCLEOTIDE SEQUENCE [LARGE SCALE GENOMIC DNA]</scope>
    <source>
        <strain evidence="5">CN3</strain>
    </source>
</reference>
<dbReference type="PIRSF" id="PIRSF016202">
    <property type="entry name" value="PH1107"/>
    <property type="match status" value="1"/>
</dbReference>
<dbReference type="EMBL" id="LQQO01000062">
    <property type="protein sequence ID" value="KZE08662.1"/>
    <property type="molecule type" value="Genomic_DNA"/>
</dbReference>
<dbReference type="Gene3D" id="2.115.10.20">
    <property type="entry name" value="Glycosyl hydrolase domain, family 43"/>
    <property type="match status" value="1"/>
</dbReference>
<comment type="caution">
    <text evidence="4">The sequence shown here is derived from an EMBL/GenBank/DDBJ whole genome shotgun (WGS) entry which is preliminary data.</text>
</comment>
<dbReference type="PANTHER" id="PTHR34106:SF5">
    <property type="entry name" value="GLYCOSIDASE"/>
    <property type="match status" value="1"/>
</dbReference>
<dbReference type="CDD" id="cd18612">
    <property type="entry name" value="GH130_Lin0857-like"/>
    <property type="match status" value="1"/>
</dbReference>
<evidence type="ECO:0000313" key="5">
    <source>
        <dbReference type="Proteomes" id="UP000076609"/>
    </source>
</evidence>
<evidence type="ECO:0000313" key="4">
    <source>
        <dbReference type="EMBL" id="KZE08662.1"/>
    </source>
</evidence>
<dbReference type="GO" id="GO:0016798">
    <property type="term" value="F:hydrolase activity, acting on glycosyl bonds"/>
    <property type="evidence" value="ECO:0007669"/>
    <property type="project" value="UniProtKB-KW"/>
</dbReference>
<accession>A0ABR5Y8B1</accession>